<comment type="caution">
    <text evidence="4">The sequence shown here is derived from an EMBL/GenBank/DDBJ whole genome shotgun (WGS) entry which is preliminary data.</text>
</comment>
<dbReference type="AlphaFoldDB" id="A0A124SHR6"/>
<accession>A0A124SHR6</accession>
<feature type="compositionally biased region" description="Basic and acidic residues" evidence="2">
    <location>
        <begin position="477"/>
        <end position="498"/>
    </location>
</feature>
<dbReference type="GO" id="GO:0010073">
    <property type="term" value="P:meristem maintenance"/>
    <property type="evidence" value="ECO:0007669"/>
    <property type="project" value="InterPro"/>
</dbReference>
<dbReference type="OrthoDB" id="1572276at2759"/>
<feature type="domain" description="Aminotransferase-like plant mobile" evidence="3">
    <location>
        <begin position="88"/>
        <end position="445"/>
    </location>
</feature>
<proteinExistence type="predicted"/>
<keyword evidence="5" id="KW-1185">Reference proteome</keyword>
<dbReference type="GO" id="GO:0008483">
    <property type="term" value="F:transaminase activity"/>
    <property type="evidence" value="ECO:0007669"/>
    <property type="project" value="UniProtKB-KW"/>
</dbReference>
<dbReference type="STRING" id="59895.A0A124SHR6"/>
<dbReference type="EMBL" id="LEKV01001021">
    <property type="protein sequence ID" value="KVI10366.1"/>
    <property type="molecule type" value="Genomic_DNA"/>
</dbReference>
<dbReference type="InterPro" id="IPR044824">
    <property type="entry name" value="MAIN-like"/>
</dbReference>
<dbReference type="InterPro" id="IPR019557">
    <property type="entry name" value="AminoTfrase-like_pln_mobile"/>
</dbReference>
<sequence length="563" mass="64492">MAEDTLMEERTEFMVSPKHPHPKRRLAQFLKPSVPTSLDVQPFLYKPPQFYSPNLSFNFNGWRTPQKDWKPWVDRMHSLHQFTWKKAGIYHAVLNSSYEIIKNDDSIIGLAEKWCHETNSFVFAWGEATITLEDMMVVGGYSVLGESVLHPSEIRESFNFLDEARVELQRSKTNKACQFGWLKKFKDTGTQFEHEAFLVLWLSRFVFPSSYSTVVKHVFPIAIHLARGIRIALAPAVLASLYRDLSFLKAKIDDSINGDYHDEISITVWAPLQLVQIWIWERLPKLMRPVTDGCKPRFSTWDKKKLHIYNAGSLFDCALQNFSWRPYATSTSGIDHLFSSKVYQEKGRWVGVGDGLDEELESWVRCLRASELVGIDGSCIEQYLPHRVAMQFGMDQDIPGEVPRTNASPETAWRFYTRPIRNVLVYLPSKFCEPYVTARYLEWWNKSVGVQARSSPMGDNEKLENFVENESRIEGIKESVDGNKASDESRSEGSKEFVDGTNTLDESITEGSKESADGTKTSGVASLGIHEANTLRLELEARIRKLEEVFAYLKAKKLGQRLM</sequence>
<evidence type="ECO:0000259" key="3">
    <source>
        <dbReference type="Pfam" id="PF10536"/>
    </source>
</evidence>
<keyword evidence="1" id="KW-0175">Coiled coil</keyword>
<feature type="region of interest" description="Disordered" evidence="2">
    <location>
        <begin position="477"/>
        <end position="521"/>
    </location>
</feature>
<dbReference type="Proteomes" id="UP000243975">
    <property type="component" value="Unassembled WGS sequence"/>
</dbReference>
<feature type="compositionally biased region" description="Polar residues" evidence="2">
    <location>
        <begin position="500"/>
        <end position="510"/>
    </location>
</feature>
<keyword evidence="4" id="KW-0032">Aminotransferase</keyword>
<feature type="coiled-coil region" evidence="1">
    <location>
        <begin position="529"/>
        <end position="556"/>
    </location>
</feature>
<evidence type="ECO:0000256" key="1">
    <source>
        <dbReference type="SAM" id="Coils"/>
    </source>
</evidence>
<evidence type="ECO:0000313" key="5">
    <source>
        <dbReference type="Proteomes" id="UP000243975"/>
    </source>
</evidence>
<dbReference type="Pfam" id="PF10536">
    <property type="entry name" value="PMD"/>
    <property type="match status" value="1"/>
</dbReference>
<organism evidence="4 5">
    <name type="scientific">Cynara cardunculus var. scolymus</name>
    <name type="common">Globe artichoke</name>
    <name type="synonym">Cynara scolymus</name>
    <dbReference type="NCBI Taxonomy" id="59895"/>
    <lineage>
        <taxon>Eukaryota</taxon>
        <taxon>Viridiplantae</taxon>
        <taxon>Streptophyta</taxon>
        <taxon>Embryophyta</taxon>
        <taxon>Tracheophyta</taxon>
        <taxon>Spermatophyta</taxon>
        <taxon>Magnoliopsida</taxon>
        <taxon>eudicotyledons</taxon>
        <taxon>Gunneridae</taxon>
        <taxon>Pentapetalae</taxon>
        <taxon>asterids</taxon>
        <taxon>campanulids</taxon>
        <taxon>Asterales</taxon>
        <taxon>Asteraceae</taxon>
        <taxon>Carduoideae</taxon>
        <taxon>Cardueae</taxon>
        <taxon>Carduinae</taxon>
        <taxon>Cynara</taxon>
    </lineage>
</organism>
<protein>
    <submittedName>
        <fullName evidence="4">Aminotransferase-like, plant mobile domain-containing protein</fullName>
    </submittedName>
</protein>
<gene>
    <name evidence="4" type="ORF">Ccrd_011233</name>
</gene>
<keyword evidence="4" id="KW-0808">Transferase</keyword>
<name>A0A124SHR6_CYNCS</name>
<dbReference type="OMA" id="NENPWIS"/>
<reference evidence="4 5" key="1">
    <citation type="journal article" date="2016" name="Sci. Rep.">
        <title>The genome sequence of the outbreeding globe artichoke constructed de novo incorporating a phase-aware low-pass sequencing strategy of F1 progeny.</title>
        <authorList>
            <person name="Scaglione D."/>
            <person name="Reyes-Chin-Wo S."/>
            <person name="Acquadro A."/>
            <person name="Froenicke L."/>
            <person name="Portis E."/>
            <person name="Beitel C."/>
            <person name="Tirone M."/>
            <person name="Mauro R."/>
            <person name="Lo Monaco A."/>
            <person name="Mauromicale G."/>
            <person name="Faccioli P."/>
            <person name="Cattivelli L."/>
            <person name="Rieseberg L."/>
            <person name="Michelmore R."/>
            <person name="Lanteri S."/>
        </authorList>
    </citation>
    <scope>NUCLEOTIDE SEQUENCE [LARGE SCALE GENOMIC DNA]</scope>
    <source>
        <strain evidence="4">2C</strain>
    </source>
</reference>
<dbReference type="PANTHER" id="PTHR46033:SF67">
    <property type="entry name" value="AMINOTRANSFERASE-LIKE, PLANT MOBILE DOMAIN FAMILY PROTEIN"/>
    <property type="match status" value="1"/>
</dbReference>
<evidence type="ECO:0000256" key="2">
    <source>
        <dbReference type="SAM" id="MobiDB-lite"/>
    </source>
</evidence>
<dbReference type="PANTHER" id="PTHR46033">
    <property type="entry name" value="PROTEIN MAIN-LIKE 2"/>
    <property type="match status" value="1"/>
</dbReference>
<dbReference type="Gramene" id="KVI10366">
    <property type="protein sequence ID" value="KVI10366"/>
    <property type="gene ID" value="Ccrd_011233"/>
</dbReference>
<evidence type="ECO:0000313" key="4">
    <source>
        <dbReference type="EMBL" id="KVI10366.1"/>
    </source>
</evidence>